<organism evidence="1 2">
    <name type="scientific">Batillaria attramentaria</name>
    <dbReference type="NCBI Taxonomy" id="370345"/>
    <lineage>
        <taxon>Eukaryota</taxon>
        <taxon>Metazoa</taxon>
        <taxon>Spiralia</taxon>
        <taxon>Lophotrochozoa</taxon>
        <taxon>Mollusca</taxon>
        <taxon>Gastropoda</taxon>
        <taxon>Caenogastropoda</taxon>
        <taxon>Sorbeoconcha</taxon>
        <taxon>Cerithioidea</taxon>
        <taxon>Batillariidae</taxon>
        <taxon>Batillaria</taxon>
    </lineage>
</organism>
<gene>
    <name evidence="1" type="ORF">BaRGS_00019383</name>
</gene>
<sequence length="81" mass="8810">MSDLIGALSCTRGVKQAVKRCSRVLSRRESRENQGTGLSLIRGGKATKLAAPVFSSLLMKATQGEEWSRPIITLIDPTPRI</sequence>
<protein>
    <submittedName>
        <fullName evidence="1">Uncharacterized protein</fullName>
    </submittedName>
</protein>
<reference evidence="1 2" key="1">
    <citation type="journal article" date="2023" name="Sci. Data">
        <title>Genome assembly of the Korean intertidal mud-creeper Batillaria attramentaria.</title>
        <authorList>
            <person name="Patra A.K."/>
            <person name="Ho P.T."/>
            <person name="Jun S."/>
            <person name="Lee S.J."/>
            <person name="Kim Y."/>
            <person name="Won Y.J."/>
        </authorList>
    </citation>
    <scope>NUCLEOTIDE SEQUENCE [LARGE SCALE GENOMIC DNA]</scope>
    <source>
        <strain evidence="1">Wonlab-2016</strain>
    </source>
</reference>
<dbReference type="Proteomes" id="UP001519460">
    <property type="component" value="Unassembled WGS sequence"/>
</dbReference>
<comment type="caution">
    <text evidence="1">The sequence shown here is derived from an EMBL/GenBank/DDBJ whole genome shotgun (WGS) entry which is preliminary data.</text>
</comment>
<evidence type="ECO:0000313" key="2">
    <source>
        <dbReference type="Proteomes" id="UP001519460"/>
    </source>
</evidence>
<dbReference type="EMBL" id="JACVVK020000138">
    <property type="protein sequence ID" value="KAK7489439.1"/>
    <property type="molecule type" value="Genomic_DNA"/>
</dbReference>
<dbReference type="AlphaFoldDB" id="A0ABD0KQK5"/>
<proteinExistence type="predicted"/>
<name>A0ABD0KQK5_9CAEN</name>
<accession>A0ABD0KQK5</accession>
<evidence type="ECO:0000313" key="1">
    <source>
        <dbReference type="EMBL" id="KAK7489439.1"/>
    </source>
</evidence>
<keyword evidence="2" id="KW-1185">Reference proteome</keyword>